<organism evidence="1 2">
    <name type="scientific">Rhabdobacter roseus</name>
    <dbReference type="NCBI Taxonomy" id="1655419"/>
    <lineage>
        <taxon>Bacteria</taxon>
        <taxon>Pseudomonadati</taxon>
        <taxon>Bacteroidota</taxon>
        <taxon>Cytophagia</taxon>
        <taxon>Cytophagales</taxon>
        <taxon>Cytophagaceae</taxon>
        <taxon>Rhabdobacter</taxon>
    </lineage>
</organism>
<evidence type="ECO:0000313" key="1">
    <source>
        <dbReference type="EMBL" id="MBB5285972.1"/>
    </source>
</evidence>
<sequence>MDVLLFFIASITSGVWCAYLVEYVEDKQARRQRDEGTRVNQNE</sequence>
<protein>
    <submittedName>
        <fullName evidence="1">Uncharacterized protein</fullName>
    </submittedName>
</protein>
<reference evidence="1 2" key="1">
    <citation type="submission" date="2020-08" db="EMBL/GenBank/DDBJ databases">
        <title>Genomic Encyclopedia of Type Strains, Phase IV (KMG-IV): sequencing the most valuable type-strain genomes for metagenomic binning, comparative biology and taxonomic classification.</title>
        <authorList>
            <person name="Goeker M."/>
        </authorList>
    </citation>
    <scope>NUCLEOTIDE SEQUENCE [LARGE SCALE GENOMIC DNA]</scope>
    <source>
        <strain evidence="1 2">DSM 105074</strain>
    </source>
</reference>
<dbReference type="Proteomes" id="UP000557307">
    <property type="component" value="Unassembled WGS sequence"/>
</dbReference>
<proteinExistence type="predicted"/>
<dbReference type="AlphaFoldDB" id="A0A840TWK7"/>
<accession>A0A840TWK7</accession>
<dbReference type="EMBL" id="JACHGF010000007">
    <property type="protein sequence ID" value="MBB5285972.1"/>
    <property type="molecule type" value="Genomic_DNA"/>
</dbReference>
<gene>
    <name evidence="1" type="ORF">HNQ92_004132</name>
</gene>
<name>A0A840TWK7_9BACT</name>
<keyword evidence="2" id="KW-1185">Reference proteome</keyword>
<comment type="caution">
    <text evidence="1">The sequence shown here is derived from an EMBL/GenBank/DDBJ whole genome shotgun (WGS) entry which is preliminary data.</text>
</comment>
<evidence type="ECO:0000313" key="2">
    <source>
        <dbReference type="Proteomes" id="UP000557307"/>
    </source>
</evidence>
<dbReference type="RefSeq" id="WP_281380767.1">
    <property type="nucleotide sequence ID" value="NZ_JACHGF010000007.1"/>
</dbReference>